<sequence>MSCRKERAVDELYNATRIVMKPEALLRGSHRMQGPADETDHDIKKNMVSSQSIKEFGKHSMSRKVHMRGESGACNLCSAPCSSCVHFNRALMGSKADEFSDETCRVNAASQYSINVGDTTAPFKSKACDSLQHTTSETSNLLSVNSSHDSLSENAESKAPIRSSDTSDAVEGFEMLTNTFEDSKVVEVNDDNISCISRVNDANLAVNHHNRNVERKNLSCSFGSVGSVDPEEVEKALKSVLSETVKAADAGDSAPKGKLPECSGNTDSSLIKESPSDIVARQKFDSNTGLGASTKICPKTEVETNGNGQDLNDEALKCLDHGEQDVKSNELVAVADKQPLQSASGDDSDESDIVEHDVKVCDICGDAGREDMLAMCSRCSDGAEHIYCMRKMLRRVPKGQWLCEECKFAEEADNQKQGSDMEGKRMDKAILSTQFSNKRLAENIEVAPAAKRQALEIRGGSPRPSSPKRMGALSRESSFKSIDKDRLRSTYQSSQSINDISEAARSPSSGIRLQTTKGTLLKSNSFNTLTSKPRVKTVDDVPQKQKGSKEHSSLDMKERVARMMGKSVSFKCANSGRSNVPESKVKMLSSKFSHVQDLKGLKQAKERSTIERKNLSKLDRSLASFPAASPIVSTPKIDAASRGETSLLSSVSNNRESKVVLPDGKLSTIAKSIGNLTRKGVEPQNASVGGSSTNGICNSASEQKSNQVSSKDEPLSSYSGIVEKPCSNVDETLEDVFPQSVEMTSQADKTRESSARCRPTVTASPKCKDIGYTAESCRVGISQASGTDASTPISSREDMPRGSHDGQTVLGTSTSDSYKNTTVNNLKQHTVQPIDSVFPSKVTDSVSVVPSLGKSTVKDLHSHASVAMYVLAKTTAIPEYEYIWQGSFEVQRGGNYLDLCGGVQAHLSTCASPKVLEVVNKFQFKVPLSEVPRLSVWPSHFHQSGAKEDNIALYFFAKDLESYERDYKILLDAMIKNDLALKGNFDGVELLIFPSNQLPERSQRWNMLFFLWGVFRTTRVHRKETCVPSLSNSLDKYGTLSENLCIPKHIDEFSASDKCHDVASAANSLLHMGPTVSKDHVSKDTYPEEVRSGSKVNLVVQDSRLDSNTTNNAGLSEGVPCTTPLQQEICLRGSRLGTEIKSSIPITGSNSSNKGEKRQVHWVTSGDREGAESLKIRPISNQEVAIAGSVGEETIPDRKKRVGLAGGVEEVILDGVNIERVECKQDKELKRDYGYKEIGAALVRDLPARVNSFQSSKRKHPHIALSETAASAATNQEMSWNEVNSTQIDGEGDSKKPKIGSSGLYGCSTSRGTNAVDDRFVSHNDMGPCSLVEKRCVEACEEKVIPEDLGTTERYFFPVDSRHVQHFHTVDNSVPWKGSSLGDEDKSRDGFPSLELALGAETKPQNKGILPFFVGLADEKNNQDKPLDALGDEKDDDASASLSLSLSFPFPDKEQPVKPVLKSEQLLPERHHVNTSLLLFGRLPDK</sequence>
<dbReference type="InterPro" id="IPR056280">
    <property type="entry name" value="AIPP2-like_SPOC"/>
</dbReference>
<dbReference type="Proteomes" id="UP000250321">
    <property type="component" value="Unassembled WGS sequence"/>
</dbReference>
<dbReference type="GO" id="GO:0034244">
    <property type="term" value="P:negative regulation of transcription elongation by RNA polymerase II"/>
    <property type="evidence" value="ECO:0007669"/>
    <property type="project" value="InterPro"/>
</dbReference>
<evidence type="ECO:0000256" key="5">
    <source>
        <dbReference type="ARBA" id="ARBA00023163"/>
    </source>
</evidence>
<gene>
    <name evidence="8" type="ORF">Pyn_23986</name>
</gene>
<dbReference type="EMBL" id="PJQY01003360">
    <property type="protein sequence ID" value="PQM38090.1"/>
    <property type="molecule type" value="Genomic_DNA"/>
</dbReference>
<feature type="compositionally biased region" description="Polar residues" evidence="6">
    <location>
        <begin position="140"/>
        <end position="154"/>
    </location>
</feature>
<dbReference type="InterPro" id="IPR001965">
    <property type="entry name" value="Znf_PHD"/>
</dbReference>
<dbReference type="InterPro" id="IPR013083">
    <property type="entry name" value="Znf_RING/FYVE/PHD"/>
</dbReference>
<feature type="compositionally biased region" description="Polar residues" evidence="6">
    <location>
        <begin position="684"/>
        <end position="709"/>
    </location>
</feature>
<feature type="region of interest" description="Disordered" evidence="6">
    <location>
        <begin position="783"/>
        <end position="816"/>
    </location>
</feature>
<dbReference type="PANTHER" id="PTHR33304">
    <property type="match status" value="1"/>
</dbReference>
<evidence type="ECO:0000256" key="3">
    <source>
        <dbReference type="ARBA" id="ARBA00022833"/>
    </source>
</evidence>
<comment type="caution">
    <text evidence="8">The sequence shown here is derived from an EMBL/GenBank/DDBJ whole genome shotgun (WGS) entry which is preliminary data.</text>
</comment>
<keyword evidence="2" id="KW-0863">Zinc-finger</keyword>
<keyword evidence="1" id="KW-0479">Metal-binding</keyword>
<evidence type="ECO:0000256" key="1">
    <source>
        <dbReference type="ARBA" id="ARBA00022723"/>
    </source>
</evidence>
<dbReference type="PANTHER" id="PTHR33304:SF9">
    <property type="entry name" value="RING_FYVE_PHD ZINC FINGER SUPERFAMILY PROTEIN"/>
    <property type="match status" value="1"/>
</dbReference>
<feature type="compositionally biased region" description="Basic and acidic residues" evidence="6">
    <location>
        <begin position="536"/>
        <end position="555"/>
    </location>
</feature>
<feature type="compositionally biased region" description="Polar residues" evidence="6">
    <location>
        <begin position="489"/>
        <end position="499"/>
    </location>
</feature>
<dbReference type="Gene3D" id="3.30.40.10">
    <property type="entry name" value="Zinc/RING finger domain, C3HC4 (zinc finger)"/>
    <property type="match status" value="1"/>
</dbReference>
<protein>
    <recommendedName>
        <fullName evidence="7">Zinc finger PHD-type domain-containing protein</fullName>
    </recommendedName>
</protein>
<evidence type="ECO:0000256" key="6">
    <source>
        <dbReference type="SAM" id="MobiDB-lite"/>
    </source>
</evidence>
<keyword evidence="5" id="KW-0804">Transcription</keyword>
<feature type="region of interest" description="Disordered" evidence="6">
    <location>
        <begin position="248"/>
        <end position="271"/>
    </location>
</feature>
<organism evidence="8 9">
    <name type="scientific">Prunus yedoensis var. nudiflora</name>
    <dbReference type="NCBI Taxonomy" id="2094558"/>
    <lineage>
        <taxon>Eukaryota</taxon>
        <taxon>Viridiplantae</taxon>
        <taxon>Streptophyta</taxon>
        <taxon>Embryophyta</taxon>
        <taxon>Tracheophyta</taxon>
        <taxon>Spermatophyta</taxon>
        <taxon>Magnoliopsida</taxon>
        <taxon>eudicotyledons</taxon>
        <taxon>Gunneridae</taxon>
        <taxon>Pentapetalae</taxon>
        <taxon>rosids</taxon>
        <taxon>fabids</taxon>
        <taxon>Rosales</taxon>
        <taxon>Rosaceae</taxon>
        <taxon>Amygdaloideae</taxon>
        <taxon>Amygdaleae</taxon>
        <taxon>Prunus</taxon>
    </lineage>
</organism>
<feature type="compositionally biased region" description="Basic and acidic residues" evidence="6">
    <location>
        <begin position="477"/>
        <end position="488"/>
    </location>
</feature>
<feature type="region of interest" description="Disordered" evidence="6">
    <location>
        <begin position="524"/>
        <end position="555"/>
    </location>
</feature>
<dbReference type="GO" id="GO:0008270">
    <property type="term" value="F:zinc ion binding"/>
    <property type="evidence" value="ECO:0007669"/>
    <property type="project" value="UniProtKB-KW"/>
</dbReference>
<dbReference type="STRING" id="2094558.A0A314UKX7"/>
<feature type="domain" description="Zinc finger PHD-type" evidence="7">
    <location>
        <begin position="360"/>
        <end position="407"/>
    </location>
</feature>
<feature type="region of interest" description="Disordered" evidence="6">
    <location>
        <begin position="453"/>
        <end position="511"/>
    </location>
</feature>
<keyword evidence="3" id="KW-0862">Zinc</keyword>
<evidence type="ECO:0000256" key="4">
    <source>
        <dbReference type="ARBA" id="ARBA00023015"/>
    </source>
</evidence>
<keyword evidence="9" id="KW-1185">Reference proteome</keyword>
<dbReference type="Pfam" id="PF23121">
    <property type="entry name" value="SPOC_AIPP2"/>
    <property type="match status" value="1"/>
</dbReference>
<accession>A0A314UKX7</accession>
<dbReference type="SMART" id="SM00249">
    <property type="entry name" value="PHD"/>
    <property type="match status" value="1"/>
</dbReference>
<feature type="region of interest" description="Disordered" evidence="6">
    <location>
        <begin position="140"/>
        <end position="166"/>
    </location>
</feature>
<evidence type="ECO:0000313" key="8">
    <source>
        <dbReference type="EMBL" id="PQM38090.1"/>
    </source>
</evidence>
<reference evidence="8 9" key="1">
    <citation type="submission" date="2018-02" db="EMBL/GenBank/DDBJ databases">
        <title>Draft genome of wild Prunus yedoensis var. nudiflora.</title>
        <authorList>
            <person name="Baek S."/>
            <person name="Kim J.-H."/>
            <person name="Choi K."/>
            <person name="Kim G.-B."/>
            <person name="Cho A."/>
            <person name="Jang H."/>
            <person name="Shin C.-H."/>
            <person name="Yu H.-J."/>
            <person name="Mun J.-H."/>
        </authorList>
    </citation>
    <scope>NUCLEOTIDE SEQUENCE [LARGE SCALE GENOMIC DNA]</scope>
    <source>
        <strain evidence="9">cv. Jeju island</strain>
        <tissue evidence="8">Leaf</tissue>
    </source>
</reference>
<dbReference type="OrthoDB" id="787137at2759"/>
<feature type="compositionally biased region" description="Polar residues" evidence="6">
    <location>
        <begin position="783"/>
        <end position="794"/>
    </location>
</feature>
<evidence type="ECO:0000256" key="2">
    <source>
        <dbReference type="ARBA" id="ARBA00022771"/>
    </source>
</evidence>
<feature type="compositionally biased region" description="Basic and acidic residues" evidence="6">
    <location>
        <begin position="795"/>
        <end position="804"/>
    </location>
</feature>
<feature type="compositionally biased region" description="Polar residues" evidence="6">
    <location>
        <begin position="805"/>
        <end position="816"/>
    </location>
</feature>
<dbReference type="GO" id="GO:0140566">
    <property type="term" value="F:histone reader activity"/>
    <property type="evidence" value="ECO:0007669"/>
    <property type="project" value="InterPro"/>
</dbReference>
<dbReference type="SUPFAM" id="SSF57903">
    <property type="entry name" value="FYVE/PHD zinc finger"/>
    <property type="match status" value="1"/>
</dbReference>
<proteinExistence type="predicted"/>
<dbReference type="InterPro" id="IPR049914">
    <property type="entry name" value="PHD1-3/5-6"/>
</dbReference>
<evidence type="ECO:0000313" key="9">
    <source>
        <dbReference type="Proteomes" id="UP000250321"/>
    </source>
</evidence>
<dbReference type="InterPro" id="IPR011011">
    <property type="entry name" value="Znf_FYVE_PHD"/>
</dbReference>
<feature type="region of interest" description="Disordered" evidence="6">
    <location>
        <begin position="679"/>
        <end position="722"/>
    </location>
</feature>
<keyword evidence="4" id="KW-0805">Transcription regulation</keyword>
<name>A0A314UKX7_PRUYE</name>
<evidence type="ECO:0000259" key="7">
    <source>
        <dbReference type="SMART" id="SM00249"/>
    </source>
</evidence>